<dbReference type="STRING" id="1255043.TVNIR_2790"/>
<evidence type="ECO:0000256" key="3">
    <source>
        <dbReference type="ARBA" id="ARBA00022723"/>
    </source>
</evidence>
<keyword evidence="11" id="KW-1185">Reference proteome</keyword>
<feature type="binding site" evidence="8">
    <location>
        <begin position="22"/>
        <end position="24"/>
    </location>
    <ligand>
        <name>GTP</name>
        <dbReference type="ChEBI" id="CHEBI:37565"/>
    </ligand>
</feature>
<comment type="similarity">
    <text evidence="8">Belongs to the MobA family.</text>
</comment>
<evidence type="ECO:0000256" key="6">
    <source>
        <dbReference type="ARBA" id="ARBA00023134"/>
    </source>
</evidence>
<dbReference type="Proteomes" id="UP000010809">
    <property type="component" value="Chromosome"/>
</dbReference>
<proteinExistence type="inferred from homology"/>
<dbReference type="OrthoDB" id="9788394at2"/>
<comment type="cofactor">
    <cofactor evidence="8">
        <name>Mg(2+)</name>
        <dbReference type="ChEBI" id="CHEBI:18420"/>
    </cofactor>
</comment>
<comment type="domain">
    <text evidence="8">The N-terminal domain determines nucleotide recognition and specific binding, while the C-terminal domain determines the specific binding to the target protein.</text>
</comment>
<keyword evidence="5 8" id="KW-0460">Magnesium</keyword>
<dbReference type="GO" id="GO:0061603">
    <property type="term" value="F:molybdenum cofactor guanylyltransferase activity"/>
    <property type="evidence" value="ECO:0007669"/>
    <property type="project" value="UniProtKB-EC"/>
</dbReference>
<dbReference type="Gene3D" id="3.90.550.10">
    <property type="entry name" value="Spore Coat Polysaccharide Biosynthesis Protein SpsA, Chain A"/>
    <property type="match status" value="1"/>
</dbReference>
<feature type="binding site" evidence="8">
    <location>
        <position position="111"/>
    </location>
    <ligand>
        <name>GTP</name>
        <dbReference type="ChEBI" id="CHEBI:37565"/>
    </ligand>
</feature>
<comment type="subcellular location">
    <subcellularLocation>
        <location evidence="8">Cytoplasm</location>
    </subcellularLocation>
</comment>
<dbReference type="EC" id="2.7.7.77" evidence="8"/>
<dbReference type="GO" id="GO:0046872">
    <property type="term" value="F:metal ion binding"/>
    <property type="evidence" value="ECO:0007669"/>
    <property type="project" value="UniProtKB-KW"/>
</dbReference>
<dbReference type="InterPro" id="IPR013482">
    <property type="entry name" value="Molybde_CF_guanTrfase"/>
</dbReference>
<evidence type="ECO:0000256" key="7">
    <source>
        <dbReference type="ARBA" id="ARBA00023150"/>
    </source>
</evidence>
<name>L0DZL2_THIND</name>
<dbReference type="RefSeq" id="WP_015259538.1">
    <property type="nucleotide sequence ID" value="NC_019902.2"/>
</dbReference>
<evidence type="ECO:0000313" key="10">
    <source>
        <dbReference type="EMBL" id="AGA34427.1"/>
    </source>
</evidence>
<keyword evidence="1 8" id="KW-0963">Cytoplasm</keyword>
<dbReference type="HAMAP" id="MF_00316">
    <property type="entry name" value="MobA"/>
    <property type="match status" value="1"/>
</dbReference>
<dbReference type="PANTHER" id="PTHR19136">
    <property type="entry name" value="MOLYBDENUM COFACTOR GUANYLYLTRANSFERASE"/>
    <property type="match status" value="1"/>
</dbReference>
<dbReference type="GO" id="GO:1902758">
    <property type="term" value="P:bis(molybdopterin guanine dinucleotide)molybdenum biosynthetic process"/>
    <property type="evidence" value="ECO:0007669"/>
    <property type="project" value="TreeGrafter"/>
</dbReference>
<organism evidence="10 11">
    <name type="scientific">Thioalkalivibrio nitratireducens (strain DSM 14787 / UNIQEM 213 / ALEN2)</name>
    <dbReference type="NCBI Taxonomy" id="1255043"/>
    <lineage>
        <taxon>Bacteria</taxon>
        <taxon>Pseudomonadati</taxon>
        <taxon>Pseudomonadota</taxon>
        <taxon>Gammaproteobacteria</taxon>
        <taxon>Chromatiales</taxon>
        <taxon>Ectothiorhodospiraceae</taxon>
        <taxon>Thioalkalivibrio</taxon>
    </lineage>
</organism>
<dbReference type="PANTHER" id="PTHR19136:SF81">
    <property type="entry name" value="MOLYBDENUM COFACTOR GUANYLYLTRANSFERASE"/>
    <property type="match status" value="1"/>
</dbReference>
<dbReference type="NCBIfam" id="TIGR02665">
    <property type="entry name" value="molyb_mobA"/>
    <property type="match status" value="1"/>
</dbReference>
<feature type="domain" description="MobA-like NTP transferase" evidence="9">
    <location>
        <begin position="19"/>
        <end position="152"/>
    </location>
</feature>
<evidence type="ECO:0000313" key="11">
    <source>
        <dbReference type="Proteomes" id="UP000010809"/>
    </source>
</evidence>
<dbReference type="HOGENOM" id="CLU_055597_5_1_6"/>
<comment type="function">
    <text evidence="8">Transfers a GMP moiety from GTP to Mo-molybdopterin (Mo-MPT) cofactor (Moco or molybdenum cofactor) to form Mo-molybdopterin guanine dinucleotide (Mo-MGD) cofactor.</text>
</comment>
<dbReference type="GO" id="GO:0005525">
    <property type="term" value="F:GTP binding"/>
    <property type="evidence" value="ECO:0007669"/>
    <property type="project" value="UniProtKB-UniRule"/>
</dbReference>
<feature type="binding site" evidence="8">
    <location>
        <position position="111"/>
    </location>
    <ligand>
        <name>Mg(2+)</name>
        <dbReference type="ChEBI" id="CHEBI:18420"/>
    </ligand>
</feature>
<keyword evidence="6 8" id="KW-0342">GTP-binding</keyword>
<dbReference type="InterPro" id="IPR029044">
    <property type="entry name" value="Nucleotide-diphossugar_trans"/>
</dbReference>
<dbReference type="Pfam" id="PF12804">
    <property type="entry name" value="NTP_transf_3"/>
    <property type="match status" value="1"/>
</dbReference>
<evidence type="ECO:0000256" key="1">
    <source>
        <dbReference type="ARBA" id="ARBA00022490"/>
    </source>
</evidence>
<keyword evidence="3 8" id="KW-0479">Metal-binding</keyword>
<feature type="binding site" evidence="8">
    <location>
        <position position="81"/>
    </location>
    <ligand>
        <name>GTP</name>
        <dbReference type="ChEBI" id="CHEBI:37565"/>
    </ligand>
</feature>
<evidence type="ECO:0000256" key="5">
    <source>
        <dbReference type="ARBA" id="ARBA00022842"/>
    </source>
</evidence>
<evidence type="ECO:0000259" key="9">
    <source>
        <dbReference type="Pfam" id="PF12804"/>
    </source>
</evidence>
<dbReference type="CDD" id="cd02503">
    <property type="entry name" value="MobA"/>
    <property type="match status" value="1"/>
</dbReference>
<comment type="catalytic activity">
    <reaction evidence="8">
        <text>Mo-molybdopterin + GTP + H(+) = Mo-molybdopterin guanine dinucleotide + diphosphate</text>
        <dbReference type="Rhea" id="RHEA:34243"/>
        <dbReference type="ChEBI" id="CHEBI:15378"/>
        <dbReference type="ChEBI" id="CHEBI:33019"/>
        <dbReference type="ChEBI" id="CHEBI:37565"/>
        <dbReference type="ChEBI" id="CHEBI:71302"/>
        <dbReference type="ChEBI" id="CHEBI:71310"/>
        <dbReference type="EC" id="2.7.7.77"/>
    </reaction>
</comment>
<dbReference type="AlphaFoldDB" id="L0DZL2"/>
<dbReference type="SUPFAM" id="SSF53448">
    <property type="entry name" value="Nucleotide-diphospho-sugar transferases"/>
    <property type="match status" value="1"/>
</dbReference>
<evidence type="ECO:0000256" key="4">
    <source>
        <dbReference type="ARBA" id="ARBA00022741"/>
    </source>
</evidence>
<dbReference type="EMBL" id="CP003989">
    <property type="protein sequence ID" value="AGA34427.1"/>
    <property type="molecule type" value="Genomic_DNA"/>
</dbReference>
<evidence type="ECO:0000256" key="8">
    <source>
        <dbReference type="HAMAP-Rule" id="MF_00316"/>
    </source>
</evidence>
<keyword evidence="4 8" id="KW-0547">Nucleotide-binding</keyword>
<feature type="binding site" evidence="8">
    <location>
        <position position="35"/>
    </location>
    <ligand>
        <name>GTP</name>
        <dbReference type="ChEBI" id="CHEBI:37565"/>
    </ligand>
</feature>
<gene>
    <name evidence="10" type="primary">mobA [H]</name>
    <name evidence="8" type="synonym">mobA</name>
    <name evidence="10" type="ordered locus">TVNIR_2790</name>
</gene>
<reference evidence="10" key="1">
    <citation type="submission" date="2015-12" db="EMBL/GenBank/DDBJ databases">
        <authorList>
            <person name="Tikhonova T.V."/>
            <person name="Pavlov A.R."/>
            <person name="Beletsky A.V."/>
            <person name="Mardanov A.V."/>
            <person name="Sorokin D.Y."/>
            <person name="Ravin N.V."/>
            <person name="Popov V.O."/>
        </authorList>
    </citation>
    <scope>NUCLEOTIDE SEQUENCE</scope>
    <source>
        <strain evidence="10">DSM 14787</strain>
    </source>
</reference>
<dbReference type="InterPro" id="IPR025877">
    <property type="entry name" value="MobA-like_NTP_Trfase"/>
</dbReference>
<dbReference type="GO" id="GO:0005737">
    <property type="term" value="C:cytoplasm"/>
    <property type="evidence" value="ECO:0007669"/>
    <property type="project" value="UniProtKB-SubCell"/>
</dbReference>
<keyword evidence="7 8" id="KW-0501">Molybdenum cofactor biosynthesis</keyword>
<comment type="subunit">
    <text evidence="8">Monomer.</text>
</comment>
<dbReference type="eggNOG" id="COG0746">
    <property type="taxonomic scope" value="Bacteria"/>
</dbReference>
<accession>L0DZL2</accession>
<evidence type="ECO:0000256" key="2">
    <source>
        <dbReference type="ARBA" id="ARBA00022679"/>
    </source>
</evidence>
<dbReference type="PATRIC" id="fig|1255043.3.peg.2815"/>
<protein>
    <recommendedName>
        <fullName evidence="8">Molybdenum cofactor guanylyltransferase</fullName>
        <shortName evidence="8">MoCo guanylyltransferase</shortName>
        <ecNumber evidence="8">2.7.7.77</ecNumber>
    </recommendedName>
    <alternativeName>
        <fullName evidence="8">GTP:molybdopterin guanylyltransferase</fullName>
    </alternativeName>
    <alternativeName>
        <fullName evidence="8">Mo-MPT guanylyltransferase</fullName>
    </alternativeName>
    <alternativeName>
        <fullName evidence="8">Molybdopterin guanylyltransferase</fullName>
    </alternativeName>
    <alternativeName>
        <fullName evidence="8">Molybdopterin-guanine dinucleotide synthase</fullName>
        <shortName evidence="8">MGD synthase</shortName>
    </alternativeName>
</protein>
<keyword evidence="2 8" id="KW-0808">Transferase</keyword>
<sequence>MVEILNVTNEAGNGERSVGLILAGGQGRRMGGANKGWLVWHGRPLILHAIERLGPQVHRLAISSNTAVDQYRNLGFPVLRDRHADYRGPLAGIAAALARYPGYGLLCVPVDAPQLPRDLAERLAAALRDGGAEVAMAHDGTRLQPLFVLLRATPGGTLATDLARDLDAGPLAAGAWLCSRRHRVVDFSDQPEAFVNLNRPEDLERGTRTR</sequence>
<dbReference type="KEGG" id="tni:TVNIR_2790"/>
<comment type="caution">
    <text evidence="8">Lacks conserved residue(s) required for the propagation of feature annotation.</text>
</comment>